<dbReference type="GO" id="GO:0046872">
    <property type="term" value="F:metal ion binding"/>
    <property type="evidence" value="ECO:0007669"/>
    <property type="project" value="InterPro"/>
</dbReference>
<dbReference type="EC" id="4.1.1.-" evidence="8"/>
<evidence type="ECO:0000313" key="8">
    <source>
        <dbReference type="EMBL" id="EHN11241.1"/>
    </source>
</evidence>
<dbReference type="GO" id="GO:0016829">
    <property type="term" value="F:lyase activity"/>
    <property type="evidence" value="ECO:0007669"/>
    <property type="project" value="UniProtKB-KW"/>
</dbReference>
<dbReference type="InterPro" id="IPR004456">
    <property type="entry name" value="Pglycerate_mutase_ApgM"/>
</dbReference>
<dbReference type="PANTHER" id="PTHR31209:SF0">
    <property type="entry name" value="METALLOENZYME DOMAIN-CONTAINING PROTEIN"/>
    <property type="match status" value="1"/>
</dbReference>
<dbReference type="InterPro" id="IPR017850">
    <property type="entry name" value="Alkaline_phosphatase_core_sf"/>
</dbReference>
<dbReference type="RefSeq" id="WP_007573837.1">
    <property type="nucleotide sequence ID" value="NZ_AGUD01000129.1"/>
</dbReference>
<dbReference type="GO" id="GO:0006096">
    <property type="term" value="P:glycolytic process"/>
    <property type="evidence" value="ECO:0007669"/>
    <property type="project" value="UniProtKB-KW"/>
</dbReference>
<evidence type="ECO:0000256" key="2">
    <source>
        <dbReference type="ARBA" id="ARBA00002315"/>
    </source>
</evidence>
<accession>H0E512</accession>
<gene>
    <name evidence="8" type="ORF">PAI11_18970</name>
</gene>
<dbReference type="SUPFAM" id="SSF53649">
    <property type="entry name" value="Alkaline phosphatase-like"/>
    <property type="match status" value="1"/>
</dbReference>
<evidence type="ECO:0000256" key="6">
    <source>
        <dbReference type="SAM" id="MobiDB-lite"/>
    </source>
</evidence>
<dbReference type="PANTHER" id="PTHR31209">
    <property type="entry name" value="COFACTOR-INDEPENDENT PHOSPHOGLYCERATE MUTASE"/>
    <property type="match status" value="1"/>
</dbReference>
<protein>
    <submittedName>
        <fullName evidence="8">Cofactor-independent phosphoglycerate mutase</fullName>
        <ecNumber evidence="8">4.1.1.-</ecNumber>
    </submittedName>
</protein>
<evidence type="ECO:0000256" key="4">
    <source>
        <dbReference type="ARBA" id="ARBA00005524"/>
    </source>
</evidence>
<reference evidence="8 9" key="1">
    <citation type="journal article" date="2013" name="Biodegradation">
        <title>Quantitative proteomic analysis of ibuprofen-degrading Patulibacter sp. strain I11.</title>
        <authorList>
            <person name="Almeida B."/>
            <person name="Kjeldal H."/>
            <person name="Lolas I."/>
            <person name="Knudsen A.D."/>
            <person name="Carvalho G."/>
            <person name="Nielsen K.L."/>
            <person name="Barreto Crespo M.T."/>
            <person name="Stensballe A."/>
            <person name="Nielsen J.L."/>
        </authorList>
    </citation>
    <scope>NUCLEOTIDE SEQUENCE [LARGE SCALE GENOMIC DNA]</scope>
    <source>
        <strain evidence="8 9">I11</strain>
    </source>
</reference>
<dbReference type="EMBL" id="AGUD01000129">
    <property type="protein sequence ID" value="EHN11241.1"/>
    <property type="molecule type" value="Genomic_DNA"/>
</dbReference>
<evidence type="ECO:0000259" key="7">
    <source>
        <dbReference type="Pfam" id="PF01676"/>
    </source>
</evidence>
<dbReference type="GO" id="GO:0004619">
    <property type="term" value="F:phosphoglycerate mutase activity"/>
    <property type="evidence" value="ECO:0007669"/>
    <property type="project" value="UniProtKB-EC"/>
</dbReference>
<evidence type="ECO:0000256" key="3">
    <source>
        <dbReference type="ARBA" id="ARBA00004921"/>
    </source>
</evidence>
<comment type="similarity">
    <text evidence="4">Belongs to the BPG-independent phosphoglycerate mutase family. A-PGAM subfamily.</text>
</comment>
<comment type="catalytic activity">
    <reaction evidence="1">
        <text>(2R)-2-phosphoglycerate = (2R)-3-phosphoglycerate</text>
        <dbReference type="Rhea" id="RHEA:15901"/>
        <dbReference type="ChEBI" id="CHEBI:58272"/>
        <dbReference type="ChEBI" id="CHEBI:58289"/>
        <dbReference type="EC" id="5.4.2.12"/>
    </reaction>
</comment>
<feature type="domain" description="Metalloenzyme" evidence="7">
    <location>
        <begin position="5"/>
        <end position="333"/>
    </location>
</feature>
<feature type="region of interest" description="Disordered" evidence="6">
    <location>
        <begin position="306"/>
        <end position="355"/>
    </location>
</feature>
<dbReference type="InterPro" id="IPR006124">
    <property type="entry name" value="Metalloenzyme"/>
</dbReference>
<evidence type="ECO:0000313" key="9">
    <source>
        <dbReference type="Proteomes" id="UP000005143"/>
    </source>
</evidence>
<keyword evidence="5" id="KW-0324">Glycolysis</keyword>
<dbReference type="OrthoDB" id="9804453at2"/>
<organism evidence="8 9">
    <name type="scientific">Patulibacter medicamentivorans</name>
    <dbReference type="NCBI Taxonomy" id="1097667"/>
    <lineage>
        <taxon>Bacteria</taxon>
        <taxon>Bacillati</taxon>
        <taxon>Actinomycetota</taxon>
        <taxon>Thermoleophilia</taxon>
        <taxon>Solirubrobacterales</taxon>
        <taxon>Patulibacteraceae</taxon>
        <taxon>Patulibacter</taxon>
    </lineage>
</organism>
<keyword evidence="9" id="KW-1185">Reference proteome</keyword>
<keyword evidence="8" id="KW-0456">Lyase</keyword>
<comment type="caution">
    <text evidence="8">The sequence shown here is derived from an EMBL/GenBank/DDBJ whole genome shotgun (WGS) entry which is preliminary data.</text>
</comment>
<dbReference type="AlphaFoldDB" id="H0E512"/>
<proteinExistence type="inferred from homology"/>
<sequence length="355" mass="36682">MSQRILVIPDGLAEATPAAGDPPTTLEATPTLALDAIARRGSVRRVAVTPEGLHAGSETGIPLLLGWIPDHDAHGRPRPLSRGRIDAAAHGLREPDGAVVHRIDVRHADGRPWPELGEAAFSLLRGSGGQEALHVQRLSGHRLVVFAHTEPILPHRRDLVSVGLGSGVAGVDDPADEPRLQLWDDGALPPPLLDEDTTVVCAARSTAAGIARLMGAATVHPSGATGDLRSDLAAKARAAVGLLRTGTATVVVHVGAPDEAAHARDPRAKARALQLLDRDLLAPLAGVALDLGATLAVCPDHGADPRTGRHTADPVPAVLWGPGIGRSGPERMTERGAAHEPVVAGPWSPTPGHAA</sequence>
<dbReference type="Proteomes" id="UP000005143">
    <property type="component" value="Unassembled WGS sequence"/>
</dbReference>
<evidence type="ECO:0000256" key="5">
    <source>
        <dbReference type="ARBA" id="ARBA00023152"/>
    </source>
</evidence>
<comment type="pathway">
    <text evidence="3">Carbohydrate degradation.</text>
</comment>
<evidence type="ECO:0000256" key="1">
    <source>
        <dbReference type="ARBA" id="ARBA00000370"/>
    </source>
</evidence>
<comment type="function">
    <text evidence="2">Catalyzes the interconversion of 2-phosphoglycerate and 3-phosphoglycerate.</text>
</comment>
<name>H0E512_9ACTN</name>
<feature type="compositionally biased region" description="Basic and acidic residues" evidence="6">
    <location>
        <begin position="328"/>
        <end position="338"/>
    </location>
</feature>
<dbReference type="Pfam" id="PF01676">
    <property type="entry name" value="Metalloenzyme"/>
    <property type="match status" value="1"/>
</dbReference>
<dbReference type="Gene3D" id="3.40.720.10">
    <property type="entry name" value="Alkaline Phosphatase, subunit A"/>
    <property type="match status" value="2"/>
</dbReference>